<dbReference type="PANTHER" id="PTHR45661">
    <property type="entry name" value="SURFACE ANTIGEN"/>
    <property type="match status" value="1"/>
</dbReference>
<evidence type="ECO:0000259" key="7">
    <source>
        <dbReference type="Pfam" id="PF24547"/>
    </source>
</evidence>
<evidence type="ECO:0000256" key="4">
    <source>
        <dbReference type="SAM" id="MobiDB-lite"/>
    </source>
</evidence>
<comment type="subcellular location">
    <subcellularLocation>
        <location evidence="1">Secreted</location>
    </subcellularLocation>
</comment>
<reference evidence="8 9" key="1">
    <citation type="submission" date="2019-03" db="EMBL/GenBank/DDBJ databases">
        <title>Genomic Encyclopedia of Type Strains, Phase IV (KMG-IV): sequencing the most valuable type-strain genomes for metagenomic binning, comparative biology and taxonomic classification.</title>
        <authorList>
            <person name="Goeker M."/>
        </authorList>
    </citation>
    <scope>NUCLEOTIDE SEQUENCE [LARGE SCALE GENOMIC DNA]</scope>
    <source>
        <strain evidence="8 9">DSM 29481</strain>
    </source>
</reference>
<name>A0A4R3T6U1_9FIRM</name>
<dbReference type="PANTHER" id="PTHR45661:SF3">
    <property type="entry name" value="IG-LIKE DOMAIN-CONTAINING PROTEIN"/>
    <property type="match status" value="1"/>
</dbReference>
<feature type="domain" description="DUF7601" evidence="7">
    <location>
        <begin position="1750"/>
        <end position="1866"/>
    </location>
</feature>
<proteinExistence type="predicted"/>
<dbReference type="InterPro" id="IPR026906">
    <property type="entry name" value="LRR_5"/>
</dbReference>
<evidence type="ECO:0000313" key="9">
    <source>
        <dbReference type="Proteomes" id="UP000295773"/>
    </source>
</evidence>
<dbReference type="InterPro" id="IPR055382">
    <property type="entry name" value="DUF7601"/>
</dbReference>
<feature type="compositionally biased region" description="Basic and acidic residues" evidence="4">
    <location>
        <begin position="29"/>
        <end position="44"/>
    </location>
</feature>
<dbReference type="Gene3D" id="2.60.40.10">
    <property type="entry name" value="Immunoglobulins"/>
    <property type="match status" value="1"/>
</dbReference>
<sequence>MKNKKKQFAAILLAASMLFINTNTSLYAKEEPKAKPEAAQETKTNRQPATTIYAPTQQPLLGTAPLKEETPKDTPVKEEPKTEPKERALYTDVKGQVYLDDNKNAKADKEEKGLSDIEVRLYKIKEGKPEKEAAYHTLTNIKGEYVLKEVELGNYKIEYKSVDSEKNLKDYTIIQEKKDEKEPVNKKAEPKLVEKNKEYRIEQEDVELKEGSKLELALFRVEAFEEGKETRQKQEVNKEASKADNPVKQETRKQKETANKKTETNTTKKAEVKQSEKQEEKTIRHKITKIEPLMTTAQLNKLNSTKVGAANAQDSDFIKALYAVLDSEDWAFNAYYVGQNDKYHVEKTNDFSLKYQIEFHNNRDIEKGSVEIRIPATLSNDRDHKGILPTNIAIPQGTLDAPVENRITPFNYYLDEDTNELVFFNYKKITSGSNVAFQVLYKNLQIMEFVDDSTWSLKPTATVQFKDQKEEKTTTPLTGHIDSQVKLSKVTKMPYTLGAKSYYPGIYTEKQLASIVTSLPQEYKGDNFTKYKYVAWQVQITGSATQPWELYLKDISNLEGKVVGFNRSYNKINYRGDSAYYKISDMNKDKLIHYDNQYGYILVVVAYPADKIQPNTLIENTVEVVLHPYDIVDEDQKLTSKANWVYRDYAWNYKGDIIGVDKNGGGTYKSFLEAYKAARKQNTDIGDIPFHVNSSTRGYKLTHHASNEDGKLGERIEGASYKMTTVDDFLYAYPNTGSTDSYKILDGDDYYYSQVSIKQNDTGYDPWEDSEAKPEESKDTIVYAMFKGSTVWEEVKVIPWNASGTMSYTFTEEQINRKPWRVKVEHESVNYLSTCSIDLKVRIQHDSPAFQELVKDEDNEQMLTLENIAGVMGQSLQDGKEEGYFHDATIGFNYAEPELKELSEALYGTLPIRDNAFAYLTSVQKNAASYKYGTSWNDAGTGRVHLKYDIMAYDGYELYGSEAIDYLKANLVRSPGRKDVVFYDLLPYGVKYDPSVEIIAGRVKTTNAMTWMYEKSWDTSQVKVSVDSKEDIITNYRGTGRMMVKFHIHYDGADPAGFYDSMWAESWGISFGAYYEWKDIDISNAATNISAFMPEKEDNEPLLGTDDQVMLDNGSDYPDTLSKDEYKVLGEDIDGDGITDERTVLYANTSVNDDMAIANSDTIEKLVKADNDRFGVFSESAIVAPKEGYTYEITVRNAQDTLKNIVVYDLLEDAPKHRSQQEKDKHFEDNWWYGTFDGIITTGLEKAGIKPVIYYNADRDARISTGEELPSSILTQKNGWYTEEEWLKDHKFADVKAVAVDLSKKMNGDDFEIVDMGSVSFRIHMISPNEDESKVDADHSNTANKNDTAVYAYNNSAYYSEKVGTSTKHTVIGNSVQVSQHELEKVEIVKVFGGNVPKEKQNSEFRFIASYNGSTYATQEYQLFKKIDGNWERQGTNRVYATEADGSFYLHADEKAVFDVKDKNLLTVEEEENPFWKVEIETKEQDEIQIRTYKNTYRPVLYAQKKLENDPKDKEAEVKKESFIFQAFADGEPMANAEYWLVDSVRTDGGIPKKLNQNVLKTDEDGKFTIKAGEIVALFPGVAGTAYEIKETQKGDDWFTDAGKDSVTGTMVNDGNSVSITNYYKWKDLYLKKELTHQKAEDCTQAFTFQVFTKDTPFANAEWVILKEDGTESDVHGTMDDEGKFSIALSGKTVKIKGFEAGTSFKIVEIDDTSDNYKAIQGTVEGTMPLYALKSDATIINDYILRPIRVTKMVSYDATDMTEEKLNAINDKEFTMTIKVNGAIYANKEYTIQRSGEPDTTTTTTDIGTFTIKNGQTIIFHDVGPAGTNYEIIETPDVNYPQIFPANGESSTGTIDKEGSKVTFVNGTENTLLIGKEYVVGDGDVNKIGEQYLETIKNDPTIRGKEKVTLKLEVQDANGDWKIWPSKAQNVQVTDALTNTIETITWNANSTLTIEPWKQVVIPTLTAGDSYRLSESTNDQYKLYKDGASFIEIIQKEPVNDGAIQDTIENKPLAIIKNQIIGKQQKSIIQKKMRLGSEEIPTGSQLVFRVESYDGTVWNPANEVSYILGDDNDWINNRIQKTKADGKITVEKTAKGYPILYFTEHDVKINPSNPMKDSYRIVEILEESEDTWGILSGYLQLADSYNGSLAIEDANTFVNSNRTTPIEIAKALNVDSEQEFTFELRQVTRSKQEVITSLEDILESRKGTNINYVIYDVTTNKQIATGNTGTTGEIKIKGNQYARLDLPDDTAWTVSEKQDTPYILTDLSGTNDKTLQLTKNMMLIQAKAPIILADLSVETNEEYLKEDSKVDKSKFTVNAIYSDGRVVRLSDDDYEINIDTVPKNVRTFDLTFTYTDDQTGESIKKVKSLKTIGTITLTKEMVTTGVIDANTGEPVVLNTGDVEIPEVIMYEGNPRVITSIGELAFYGNENITSIKMPDTIISIERAAFEKCSKITGELRIPNSVTSIGKSAFQECKGFTGSLIIPDTVTSIGEYAFYGCKGFTGNLIIPDSVTSIENGAFSNCSGFNGTLTISKSITSIKSYVFSNCSNLSSSLIIPDKVTSIENYAFYDCNGLTGKLIIPKSVTSIGDDAFSYCSGFTGDLVIPDSVTSIGEYAFIGCNGFTGSLTIGNSITSIEDSTFYGCNGFTGDLIIPDSVTSIEEYAFYGCNGFKGSLIIPDTVTSIGYLSFYGCNGFTGSLIIPKSVTSIGNAAFQGCTNLEKIIFTGNTDPSTMRNYPWNFDPGKIEWQSSQEGA</sequence>
<dbReference type="InterPro" id="IPR033764">
    <property type="entry name" value="Sdr_B"/>
</dbReference>
<evidence type="ECO:0000256" key="5">
    <source>
        <dbReference type="SAM" id="SignalP"/>
    </source>
</evidence>
<evidence type="ECO:0000313" key="8">
    <source>
        <dbReference type="EMBL" id="TCU57160.1"/>
    </source>
</evidence>
<accession>A0A4R3T6U1</accession>
<dbReference type="EMBL" id="SMBP01000019">
    <property type="protein sequence ID" value="TCU57160.1"/>
    <property type="molecule type" value="Genomic_DNA"/>
</dbReference>
<dbReference type="SUPFAM" id="SSF52058">
    <property type="entry name" value="L domain-like"/>
    <property type="match status" value="1"/>
</dbReference>
<feature type="region of interest" description="Disordered" evidence="4">
    <location>
        <begin position="228"/>
        <end position="282"/>
    </location>
</feature>
<dbReference type="InterPro" id="IPR013783">
    <property type="entry name" value="Ig-like_fold"/>
</dbReference>
<evidence type="ECO:0000259" key="6">
    <source>
        <dbReference type="Pfam" id="PF17210"/>
    </source>
</evidence>
<dbReference type="Pfam" id="PF13306">
    <property type="entry name" value="LRR_5"/>
    <property type="match status" value="2"/>
</dbReference>
<dbReference type="InterPro" id="IPR053139">
    <property type="entry name" value="Surface_bspA-like"/>
</dbReference>
<dbReference type="Gene3D" id="2.60.40.1140">
    <property type="entry name" value="Collagen-binding surface protein Cna, B-type domain"/>
    <property type="match status" value="3"/>
</dbReference>
<dbReference type="Gene3D" id="3.80.10.10">
    <property type="entry name" value="Ribonuclease Inhibitor"/>
    <property type="match status" value="4"/>
</dbReference>
<feature type="signal peptide" evidence="5">
    <location>
        <begin position="1"/>
        <end position="28"/>
    </location>
</feature>
<comment type="caution">
    <text evidence="8">The sequence shown here is derived from an EMBL/GenBank/DDBJ whole genome shotgun (WGS) entry which is preliminary data.</text>
</comment>
<feature type="domain" description="SD-repeat containing protein B" evidence="6">
    <location>
        <begin position="96"/>
        <end position="162"/>
    </location>
</feature>
<dbReference type="Proteomes" id="UP000295773">
    <property type="component" value="Unassembled WGS sequence"/>
</dbReference>
<organism evidence="8 9">
    <name type="scientific">Longicatena caecimuris</name>
    <dbReference type="NCBI Taxonomy" id="1796635"/>
    <lineage>
        <taxon>Bacteria</taxon>
        <taxon>Bacillati</taxon>
        <taxon>Bacillota</taxon>
        <taxon>Erysipelotrichia</taxon>
        <taxon>Erysipelotrichales</taxon>
        <taxon>Erysipelotrichaceae</taxon>
        <taxon>Longicatena</taxon>
    </lineage>
</organism>
<dbReference type="GO" id="GO:0005576">
    <property type="term" value="C:extracellular region"/>
    <property type="evidence" value="ECO:0007669"/>
    <property type="project" value="UniProtKB-SubCell"/>
</dbReference>
<feature type="region of interest" description="Disordered" evidence="4">
    <location>
        <begin position="29"/>
        <end position="88"/>
    </location>
</feature>
<keyword evidence="3 5" id="KW-0732">Signal</keyword>
<evidence type="ECO:0000256" key="1">
    <source>
        <dbReference type="ARBA" id="ARBA00004613"/>
    </source>
</evidence>
<feature type="compositionally biased region" description="Basic and acidic residues" evidence="4">
    <location>
        <begin position="66"/>
        <end position="88"/>
    </location>
</feature>
<gene>
    <name evidence="8" type="ORF">EDD61_11961</name>
</gene>
<feature type="chain" id="PRO_5038445006" evidence="5">
    <location>
        <begin position="29"/>
        <end position="2753"/>
    </location>
</feature>
<dbReference type="Pfam" id="PF17210">
    <property type="entry name" value="SdrD_B"/>
    <property type="match status" value="1"/>
</dbReference>
<feature type="domain" description="DUF7601" evidence="7">
    <location>
        <begin position="1628"/>
        <end position="1743"/>
    </location>
</feature>
<protein>
    <submittedName>
        <fullName evidence="8">SdrD B-like protein</fullName>
    </submittedName>
</protein>
<keyword evidence="2" id="KW-0964">Secreted</keyword>
<dbReference type="Pfam" id="PF24547">
    <property type="entry name" value="DUF7601"/>
    <property type="match status" value="2"/>
</dbReference>
<feature type="compositionally biased region" description="Polar residues" evidence="4">
    <location>
        <begin position="45"/>
        <end position="60"/>
    </location>
</feature>
<dbReference type="RefSeq" id="WP_132225351.1">
    <property type="nucleotide sequence ID" value="NZ_JANKBG010000018.1"/>
</dbReference>
<evidence type="ECO:0000256" key="3">
    <source>
        <dbReference type="ARBA" id="ARBA00022729"/>
    </source>
</evidence>
<evidence type="ECO:0000256" key="2">
    <source>
        <dbReference type="ARBA" id="ARBA00022525"/>
    </source>
</evidence>
<dbReference type="InterPro" id="IPR032675">
    <property type="entry name" value="LRR_dom_sf"/>
</dbReference>
<keyword evidence="9" id="KW-1185">Reference proteome</keyword>